<dbReference type="GO" id="GO:0004386">
    <property type="term" value="F:helicase activity"/>
    <property type="evidence" value="ECO:0007669"/>
    <property type="project" value="UniProtKB-KW"/>
</dbReference>
<proteinExistence type="predicted"/>
<organism evidence="1 2">
    <name type="scientific">Trichonephila clavata</name>
    <name type="common">Joro spider</name>
    <name type="synonym">Nephila clavata</name>
    <dbReference type="NCBI Taxonomy" id="2740835"/>
    <lineage>
        <taxon>Eukaryota</taxon>
        <taxon>Metazoa</taxon>
        <taxon>Ecdysozoa</taxon>
        <taxon>Arthropoda</taxon>
        <taxon>Chelicerata</taxon>
        <taxon>Arachnida</taxon>
        <taxon>Araneae</taxon>
        <taxon>Araneomorphae</taxon>
        <taxon>Entelegynae</taxon>
        <taxon>Araneoidea</taxon>
        <taxon>Nephilidae</taxon>
        <taxon>Trichonephila</taxon>
    </lineage>
</organism>
<reference evidence="1" key="1">
    <citation type="submission" date="2020-07" db="EMBL/GenBank/DDBJ databases">
        <title>Multicomponent nature underlies the extraordinary mechanical properties of spider dragline silk.</title>
        <authorList>
            <person name="Kono N."/>
            <person name="Nakamura H."/>
            <person name="Mori M."/>
            <person name="Yoshida Y."/>
            <person name="Ohtoshi R."/>
            <person name="Malay A.D."/>
            <person name="Moran D.A.P."/>
            <person name="Tomita M."/>
            <person name="Numata K."/>
            <person name="Arakawa K."/>
        </authorList>
    </citation>
    <scope>NUCLEOTIDE SEQUENCE</scope>
</reference>
<keyword evidence="1" id="KW-0547">Nucleotide-binding</keyword>
<evidence type="ECO:0000313" key="2">
    <source>
        <dbReference type="Proteomes" id="UP000887116"/>
    </source>
</evidence>
<dbReference type="InterPro" id="IPR027417">
    <property type="entry name" value="P-loop_NTPase"/>
</dbReference>
<accession>A0A8X6K5N5</accession>
<dbReference type="AlphaFoldDB" id="A0A8X6K5N5"/>
<dbReference type="EMBL" id="BMAO01010173">
    <property type="protein sequence ID" value="GFQ65345.1"/>
    <property type="molecule type" value="Genomic_DNA"/>
</dbReference>
<dbReference type="SUPFAM" id="SSF52540">
    <property type="entry name" value="P-loop containing nucleoside triphosphate hydrolases"/>
    <property type="match status" value="1"/>
</dbReference>
<dbReference type="OrthoDB" id="6432546at2759"/>
<keyword evidence="2" id="KW-1185">Reference proteome</keyword>
<dbReference type="PANTHER" id="PTHR47642">
    <property type="entry name" value="ATP-DEPENDENT DNA HELICASE"/>
    <property type="match status" value="1"/>
</dbReference>
<keyword evidence="1" id="KW-0347">Helicase</keyword>
<sequence length="95" mass="10617">MQEKNIGNNGVHRIEPISVQFPTKRSYSTAERRMLPLILSWASTVHKMQDNTVGYAVVHLGRKLFTAGQAYVALSLVKSLDGLLIEELIGQLETH</sequence>
<dbReference type="Proteomes" id="UP000887116">
    <property type="component" value="Unassembled WGS sequence"/>
</dbReference>
<name>A0A8X6K5N5_TRICU</name>
<keyword evidence="1" id="KW-0067">ATP-binding</keyword>
<dbReference type="InterPro" id="IPR051055">
    <property type="entry name" value="PIF1_helicase"/>
</dbReference>
<protein>
    <submittedName>
        <fullName evidence="1">ATP-dependent DNA helicase</fullName>
    </submittedName>
</protein>
<gene>
    <name evidence="1" type="primary">pif1_140</name>
    <name evidence="1" type="ORF">TNCT_105771</name>
</gene>
<evidence type="ECO:0000313" key="1">
    <source>
        <dbReference type="EMBL" id="GFQ65345.1"/>
    </source>
</evidence>
<keyword evidence="1" id="KW-0378">Hydrolase</keyword>
<dbReference type="PANTHER" id="PTHR47642:SF3">
    <property type="entry name" value="ATP-DEPENDENT DNA HELICASE"/>
    <property type="match status" value="1"/>
</dbReference>
<comment type="caution">
    <text evidence="1">The sequence shown here is derived from an EMBL/GenBank/DDBJ whole genome shotgun (WGS) entry which is preliminary data.</text>
</comment>